<dbReference type="AlphaFoldDB" id="A0ABD2P6P8"/>
<protein>
    <submittedName>
        <fullName evidence="1">Uncharacterized protein</fullName>
    </submittedName>
</protein>
<reference evidence="1 2" key="1">
    <citation type="journal article" date="2021" name="BMC Biol.">
        <title>Horizontally acquired antibacterial genes associated with adaptive radiation of ladybird beetles.</title>
        <authorList>
            <person name="Li H.S."/>
            <person name="Tang X.F."/>
            <person name="Huang Y.H."/>
            <person name="Xu Z.Y."/>
            <person name="Chen M.L."/>
            <person name="Du X.Y."/>
            <person name="Qiu B.Y."/>
            <person name="Chen P.T."/>
            <person name="Zhang W."/>
            <person name="Slipinski A."/>
            <person name="Escalona H.E."/>
            <person name="Waterhouse R.M."/>
            <person name="Zwick A."/>
            <person name="Pang H."/>
        </authorList>
    </citation>
    <scope>NUCLEOTIDE SEQUENCE [LARGE SCALE GENOMIC DNA]</scope>
    <source>
        <strain evidence="1">SYSU2018</strain>
    </source>
</reference>
<sequence>KKINPCIYKRKQALWTYIIKNLPWKYNVEVQLDSPSDHCLVMLTLEIEPDEQTKRRRTTELKKFKEGMETEKVTTENKKHLE</sequence>
<name>A0ABD2P6P8_9CUCU</name>
<evidence type="ECO:0000313" key="2">
    <source>
        <dbReference type="Proteomes" id="UP001516400"/>
    </source>
</evidence>
<accession>A0ABD2P6P8</accession>
<dbReference type="EMBL" id="JABFTP020000185">
    <property type="protein sequence ID" value="KAL3286392.1"/>
    <property type="molecule type" value="Genomic_DNA"/>
</dbReference>
<proteinExistence type="predicted"/>
<keyword evidence="2" id="KW-1185">Reference proteome</keyword>
<comment type="caution">
    <text evidence="1">The sequence shown here is derived from an EMBL/GenBank/DDBJ whole genome shotgun (WGS) entry which is preliminary data.</text>
</comment>
<gene>
    <name evidence="1" type="ORF">HHI36_000901</name>
</gene>
<feature type="non-terminal residue" evidence="1">
    <location>
        <position position="1"/>
    </location>
</feature>
<evidence type="ECO:0000313" key="1">
    <source>
        <dbReference type="EMBL" id="KAL3286392.1"/>
    </source>
</evidence>
<dbReference type="Proteomes" id="UP001516400">
    <property type="component" value="Unassembled WGS sequence"/>
</dbReference>
<organism evidence="1 2">
    <name type="scientific">Cryptolaemus montrouzieri</name>
    <dbReference type="NCBI Taxonomy" id="559131"/>
    <lineage>
        <taxon>Eukaryota</taxon>
        <taxon>Metazoa</taxon>
        <taxon>Ecdysozoa</taxon>
        <taxon>Arthropoda</taxon>
        <taxon>Hexapoda</taxon>
        <taxon>Insecta</taxon>
        <taxon>Pterygota</taxon>
        <taxon>Neoptera</taxon>
        <taxon>Endopterygota</taxon>
        <taxon>Coleoptera</taxon>
        <taxon>Polyphaga</taxon>
        <taxon>Cucujiformia</taxon>
        <taxon>Coccinelloidea</taxon>
        <taxon>Coccinellidae</taxon>
        <taxon>Scymninae</taxon>
        <taxon>Scymnini</taxon>
        <taxon>Cryptolaemus</taxon>
    </lineage>
</organism>